<evidence type="ECO:0000313" key="1">
    <source>
        <dbReference type="EMBL" id="QTF82130.1"/>
    </source>
</evidence>
<evidence type="ECO:0000313" key="2">
    <source>
        <dbReference type="Proteomes" id="UP000664925"/>
    </source>
</evidence>
<name>A0A8A5LK40_9CAUD</name>
<gene>
    <name evidence="1" type="primary">33</name>
    <name evidence="1" type="ORF">SEA_PRAIRIE_33</name>
</gene>
<dbReference type="Proteomes" id="UP000664925">
    <property type="component" value="Segment"/>
</dbReference>
<keyword evidence="2" id="KW-1185">Reference proteome</keyword>
<protein>
    <submittedName>
        <fullName evidence="1">Uncharacterized protein</fullName>
    </submittedName>
</protein>
<accession>A0A8A5LK40</accession>
<organism evidence="1 2">
    <name type="scientific">Arthrobacter phage Prairie</name>
    <dbReference type="NCBI Taxonomy" id="2816463"/>
    <lineage>
        <taxon>Viruses</taxon>
        <taxon>Duplodnaviria</taxon>
        <taxon>Heunggongvirae</taxon>
        <taxon>Uroviricota</taxon>
        <taxon>Caudoviricetes</taxon>
        <taxon>Berryhillviridae</taxon>
        <taxon>Lilmacvirus</taxon>
        <taxon>Lilmacvirus prairie</taxon>
    </lineage>
</organism>
<dbReference type="EMBL" id="MW601223">
    <property type="protein sequence ID" value="QTF82130.1"/>
    <property type="molecule type" value="Genomic_DNA"/>
</dbReference>
<reference evidence="1" key="1">
    <citation type="submission" date="2021-02" db="EMBL/GenBank/DDBJ databases">
        <authorList>
            <person name="Johnson B.J."/>
            <person name="Isenhart S.H."/>
            <person name="Brown D.K."/>
            <person name="Kleven A.S."/>
            <person name="Bohn B.R."/>
            <person name="Martinez L.A."/>
            <person name="Garcia C.A."/>
            <person name="Zack K.M."/>
            <person name="Garlena R.A."/>
            <person name="Russell D.A."/>
            <person name="Jacobs-Sera D."/>
            <person name="Hatfull G.F."/>
        </authorList>
    </citation>
    <scope>NUCLEOTIDE SEQUENCE</scope>
</reference>
<sequence>MAKNHEGDHVDIDPFIPTGQCALCLDEEQDTIPPEDRPGAGEG</sequence>
<proteinExistence type="predicted"/>